<keyword evidence="17 20" id="KW-0998">Cell outer membrane</keyword>
<evidence type="ECO:0000256" key="15">
    <source>
        <dbReference type="ARBA" id="ARBA00023098"/>
    </source>
</evidence>
<keyword evidence="22" id="KW-1185">Reference proteome</keyword>
<dbReference type="PANTHER" id="PTHR40457">
    <property type="entry name" value="PHOSPHOLIPASE A1"/>
    <property type="match status" value="1"/>
</dbReference>
<evidence type="ECO:0000313" key="22">
    <source>
        <dbReference type="Proteomes" id="UP001364472"/>
    </source>
</evidence>
<dbReference type="AlphaFoldDB" id="A0AAW9R6Z3"/>
<dbReference type="InterPro" id="IPR003187">
    <property type="entry name" value="PLipase_A1"/>
</dbReference>
<dbReference type="Gene3D" id="2.40.230.10">
    <property type="entry name" value="Phospholipase A1"/>
    <property type="match status" value="1"/>
</dbReference>
<dbReference type="PANTHER" id="PTHR40457:SF1">
    <property type="entry name" value="PHOSPHOLIPASE A1"/>
    <property type="match status" value="1"/>
</dbReference>
<accession>A0AAW9R6Z3</accession>
<evidence type="ECO:0000256" key="16">
    <source>
        <dbReference type="ARBA" id="ARBA00023136"/>
    </source>
</evidence>
<keyword evidence="16" id="KW-0472">Membrane</keyword>
<feature type="binding site" description="in dimeric form" evidence="19">
    <location>
        <position position="215"/>
    </location>
    <ligand>
        <name>Ca(2+)</name>
        <dbReference type="ChEBI" id="CHEBI:29108"/>
        <label>1</label>
    </ligand>
</feature>
<evidence type="ECO:0000313" key="21">
    <source>
        <dbReference type="EMBL" id="MEJ1249384.1"/>
    </source>
</evidence>
<comment type="catalytic activity">
    <reaction evidence="1 20">
        <text>a 1,2-diacyl-sn-glycero-3-phosphocholine + H2O = a 2-acyl-sn-glycero-3-phosphocholine + a fatty acid + H(+)</text>
        <dbReference type="Rhea" id="RHEA:18689"/>
        <dbReference type="ChEBI" id="CHEBI:15377"/>
        <dbReference type="ChEBI" id="CHEBI:15378"/>
        <dbReference type="ChEBI" id="CHEBI:28868"/>
        <dbReference type="ChEBI" id="CHEBI:57643"/>
        <dbReference type="ChEBI" id="CHEBI:57875"/>
        <dbReference type="EC" id="3.1.1.32"/>
    </reaction>
</comment>
<keyword evidence="15 20" id="KW-0443">Lipid metabolism</keyword>
<comment type="function">
    <text evidence="20">Hydrolysis of phosphatidylcholine with phospholipase A2 (EC 3.1.1.4) and phospholipase A1 (EC 3.1.1.32) activities.</text>
</comment>
<evidence type="ECO:0000256" key="19">
    <source>
        <dbReference type="PIRSR" id="PIRSR603187-2"/>
    </source>
</evidence>
<evidence type="ECO:0000256" key="2">
    <source>
        <dbReference type="ARBA" id="ARBA00001604"/>
    </source>
</evidence>
<proteinExistence type="inferred from homology"/>
<feature type="binding site" description="in dimeric form" evidence="19">
    <location>
        <position position="261"/>
    </location>
    <ligand>
        <name>Ca(2+)</name>
        <dbReference type="ChEBI" id="CHEBI:29108"/>
        <label>1</label>
    </ligand>
</feature>
<keyword evidence="11" id="KW-0732">Signal</keyword>
<dbReference type="GO" id="GO:0009279">
    <property type="term" value="C:cell outer membrane"/>
    <property type="evidence" value="ECO:0007669"/>
    <property type="project" value="UniProtKB-SubCell"/>
</dbReference>
<dbReference type="GO" id="GO:0008970">
    <property type="term" value="F:phospholipase A1 activity"/>
    <property type="evidence" value="ECO:0007669"/>
    <property type="project" value="UniProtKB-EC"/>
</dbReference>
<comment type="catalytic activity">
    <reaction evidence="2 20">
        <text>a 1,2-diacyl-sn-glycero-3-phosphocholine + H2O = a 1-acyl-sn-glycero-3-phosphocholine + a fatty acid + H(+)</text>
        <dbReference type="Rhea" id="RHEA:15801"/>
        <dbReference type="ChEBI" id="CHEBI:15377"/>
        <dbReference type="ChEBI" id="CHEBI:15378"/>
        <dbReference type="ChEBI" id="CHEBI:28868"/>
        <dbReference type="ChEBI" id="CHEBI:57643"/>
        <dbReference type="ChEBI" id="CHEBI:58168"/>
        <dbReference type="EC" id="3.1.1.4"/>
    </reaction>
</comment>
<comment type="subunit">
    <text evidence="4 20">Homodimer; dimerization is reversible, and the dimeric form is the active one.</text>
</comment>
<evidence type="ECO:0000256" key="4">
    <source>
        <dbReference type="ARBA" id="ARBA00011702"/>
    </source>
</evidence>
<evidence type="ECO:0000256" key="14">
    <source>
        <dbReference type="ARBA" id="ARBA00022963"/>
    </source>
</evidence>
<evidence type="ECO:0000256" key="20">
    <source>
        <dbReference type="RuleBase" id="RU366027"/>
    </source>
</evidence>
<reference evidence="21 22" key="1">
    <citation type="journal article" date="2016" name="Antonie Van Leeuwenhoek">
        <title>Denitratimonas tolerans gen. nov., sp. nov., a denitrifying bacterium isolated from a bioreactor for tannery wastewater treatment.</title>
        <authorList>
            <person name="Han S.I."/>
            <person name="Kim J.O."/>
            <person name="Lee Y.R."/>
            <person name="Ekpeghere K.I."/>
            <person name="Koh S.C."/>
            <person name="Whang K.S."/>
        </authorList>
    </citation>
    <scope>NUCLEOTIDE SEQUENCE [LARGE SCALE GENOMIC DNA]</scope>
    <source>
        <strain evidence="21 22">KACC 17565</strain>
    </source>
</reference>
<evidence type="ECO:0000256" key="3">
    <source>
        <dbReference type="ARBA" id="ARBA00010525"/>
    </source>
</evidence>
<feature type="active site" description="Proton acceptor" evidence="18">
    <location>
        <position position="251"/>
    </location>
</feature>
<dbReference type="EC" id="3.1.1.4" evidence="6 20"/>
<dbReference type="GO" id="GO:0004623">
    <property type="term" value="F:phospholipase A2 activity"/>
    <property type="evidence" value="ECO:0007669"/>
    <property type="project" value="UniProtKB-EC"/>
</dbReference>
<dbReference type="EC" id="3.1.1.32" evidence="5 20"/>
<dbReference type="CDD" id="cd00541">
    <property type="entry name" value="OMPLA"/>
    <property type="match status" value="1"/>
</dbReference>
<evidence type="ECO:0000256" key="18">
    <source>
        <dbReference type="PIRSR" id="PIRSR603187-1"/>
    </source>
</evidence>
<keyword evidence="8" id="KW-1134">Transmembrane beta strand</keyword>
<dbReference type="InterPro" id="IPR036541">
    <property type="entry name" value="PLipase_A1_sf"/>
</dbReference>
<keyword evidence="14 20" id="KW-0442">Lipid degradation</keyword>
<dbReference type="GO" id="GO:0005509">
    <property type="term" value="F:calcium ion binding"/>
    <property type="evidence" value="ECO:0007669"/>
    <property type="project" value="TreeGrafter"/>
</dbReference>
<evidence type="ECO:0000256" key="17">
    <source>
        <dbReference type="ARBA" id="ARBA00023237"/>
    </source>
</evidence>
<evidence type="ECO:0000256" key="6">
    <source>
        <dbReference type="ARBA" id="ARBA00013278"/>
    </source>
</evidence>
<dbReference type="SUPFAM" id="SSF56931">
    <property type="entry name" value="Outer membrane phospholipase A (OMPLA)"/>
    <property type="match status" value="1"/>
</dbReference>
<evidence type="ECO:0000256" key="1">
    <source>
        <dbReference type="ARBA" id="ARBA00000111"/>
    </source>
</evidence>
<evidence type="ECO:0000256" key="8">
    <source>
        <dbReference type="ARBA" id="ARBA00022452"/>
    </source>
</evidence>
<evidence type="ECO:0000256" key="11">
    <source>
        <dbReference type="ARBA" id="ARBA00022729"/>
    </source>
</evidence>
<dbReference type="Pfam" id="PF02253">
    <property type="entry name" value="PLA1"/>
    <property type="match status" value="1"/>
</dbReference>
<sequence length="384" mass="42981">MAVVASAAVAQSLASPDSCATIAQDIERLACYDAFFRLTPEDTRAADEAARAAAAALAAQHATEAAAAAGLAQEETSDTLRRRVRRWFAPGTPPDNSEIVPLDDPASTLANAGRGSLLDRRWELARDSKLGVFNLRAYKPIYALPFFWATRTNELPHSDNPNNTVTDWHNVQPTEGKFQISFKTKIAQNLFGDNGDLWGAYTQTSRWQMYNGDASRPFRETNYEPELMLLFRNRYQLMGWSGRMAGISINHQSNGQSDPRSRSWNRIVATVGLDRDDWALVIRPWWRIPEGTREDNNPNIEDYIGRGDAMLVWHRGQHEISTIARHSLRGGDRSRGSIQVDWGFPLDGPLRGHVQIFSGYGESLIDYNHASTYVGVGISLLEWF</sequence>
<comment type="subcellular location">
    <subcellularLocation>
        <location evidence="20">Cell outer membrane</location>
        <topology evidence="20">Multi-pass membrane protein</topology>
    </subcellularLocation>
    <text evidence="20">One of the very few enzymes located there.</text>
</comment>
<keyword evidence="9" id="KW-0812">Transmembrane</keyword>
<evidence type="ECO:0000256" key="5">
    <source>
        <dbReference type="ARBA" id="ARBA00013179"/>
    </source>
</evidence>
<comment type="caution">
    <text evidence="21">The sequence shown here is derived from an EMBL/GenBank/DDBJ whole genome shotgun (WGS) entry which is preliminary data.</text>
</comment>
<comment type="similarity">
    <text evidence="3 20">Belongs to the phospholipase A1 family.</text>
</comment>
<dbReference type="GO" id="GO:0016042">
    <property type="term" value="P:lipid catabolic process"/>
    <property type="evidence" value="ECO:0007669"/>
    <property type="project" value="UniProtKB-KW"/>
</dbReference>
<keyword evidence="12 20" id="KW-0378">Hydrolase</keyword>
<comment type="cofactor">
    <cofactor evidence="20">
        <name>Ca(2+)</name>
        <dbReference type="ChEBI" id="CHEBI:29108"/>
    </cofactor>
    <text evidence="20">Binds 1 Ca(2+) ion per monomer. In the dimeric form the Ca(2+) is bound by different amino acids with binding of each Ca(2+) shared with ligands coming from each monomer. The Ca(2+) ion may have a role in catalysis.</text>
</comment>
<keyword evidence="10 19" id="KW-0479">Metal-binding</keyword>
<evidence type="ECO:0000256" key="12">
    <source>
        <dbReference type="ARBA" id="ARBA00022801"/>
    </source>
</evidence>
<evidence type="ECO:0000256" key="9">
    <source>
        <dbReference type="ARBA" id="ARBA00022692"/>
    </source>
</evidence>
<keyword evidence="13 19" id="KW-0106">Calcium</keyword>
<evidence type="ECO:0000256" key="7">
    <source>
        <dbReference type="ARBA" id="ARBA00021726"/>
    </source>
</evidence>
<feature type="active site" description="Nucleophile" evidence="18">
    <location>
        <position position="253"/>
    </location>
</feature>
<name>A0AAW9R6Z3_9GAMM</name>
<protein>
    <recommendedName>
        <fullName evidence="7 20">Phospholipase A1</fullName>
        <ecNumber evidence="5 20">3.1.1.32</ecNumber>
        <ecNumber evidence="6 20">3.1.1.4</ecNumber>
    </recommendedName>
    <alternativeName>
        <fullName evidence="20">Phosphatidylcholine 1-acylhydrolase</fullName>
    </alternativeName>
</protein>
<dbReference type="PRINTS" id="PR01486">
    <property type="entry name" value="PHPHLIPASEA1"/>
</dbReference>
<evidence type="ECO:0000256" key="10">
    <source>
        <dbReference type="ARBA" id="ARBA00022723"/>
    </source>
</evidence>
<dbReference type="Proteomes" id="UP001364472">
    <property type="component" value="Unassembled WGS sequence"/>
</dbReference>
<dbReference type="EMBL" id="JBBDHC010000007">
    <property type="protein sequence ID" value="MEJ1249384.1"/>
    <property type="molecule type" value="Genomic_DNA"/>
</dbReference>
<gene>
    <name evidence="21" type="ORF">WB794_06820</name>
</gene>
<organism evidence="21 22">
    <name type="scientific">Denitratimonas tolerans</name>
    <dbReference type="NCBI Taxonomy" id="1338420"/>
    <lineage>
        <taxon>Bacteria</taxon>
        <taxon>Pseudomonadati</taxon>
        <taxon>Pseudomonadota</taxon>
        <taxon>Gammaproteobacteria</taxon>
        <taxon>Lysobacterales</taxon>
        <taxon>Lysobacteraceae</taxon>
        <taxon>Denitratimonas</taxon>
    </lineage>
</organism>
<evidence type="ECO:0000256" key="13">
    <source>
        <dbReference type="ARBA" id="ARBA00022837"/>
    </source>
</evidence>